<dbReference type="PIRSF" id="PIRSF011844">
    <property type="entry name" value="Suppressor_of_fused_protein"/>
    <property type="match status" value="1"/>
</dbReference>
<dbReference type="GeneID" id="114248492"/>
<name>A0A6J2KB66_BOMMA</name>
<evidence type="ECO:0000256" key="1">
    <source>
        <dbReference type="PIRNR" id="PIRNR011844"/>
    </source>
</evidence>
<dbReference type="KEGG" id="bman:114248492"/>
<dbReference type="InterPro" id="IPR038489">
    <property type="entry name" value="SUFU_C_sf"/>
</dbReference>
<gene>
    <name evidence="6" type="primary">LOC114248492</name>
</gene>
<evidence type="ECO:0000313" key="6">
    <source>
        <dbReference type="RefSeq" id="XP_028037544.1"/>
    </source>
</evidence>
<dbReference type="Pfam" id="PF05076">
    <property type="entry name" value="SUFU"/>
    <property type="match status" value="1"/>
</dbReference>
<keyword evidence="1" id="KW-0963">Cytoplasm</keyword>
<evidence type="ECO:0000259" key="4">
    <source>
        <dbReference type="Pfam" id="PF12470"/>
    </source>
</evidence>
<dbReference type="RefSeq" id="XP_028037544.1">
    <property type="nucleotide sequence ID" value="XM_028181743.1"/>
</dbReference>
<dbReference type="PANTHER" id="PTHR10928:SF2">
    <property type="entry name" value="SUPPRESSOR OF FUSED HOMOLOG"/>
    <property type="match status" value="1"/>
</dbReference>
<dbReference type="InterPro" id="IPR016591">
    <property type="entry name" value="Suppressor_of_fused_euk"/>
</dbReference>
<keyword evidence="1" id="KW-0539">Nucleus</keyword>
<comment type="similarity">
    <text evidence="1">Belongs to the SUFU family.</text>
</comment>
<protein>
    <recommendedName>
        <fullName evidence="1">Suppressor of fused homolog</fullName>
    </recommendedName>
</protein>
<evidence type="ECO:0000256" key="2">
    <source>
        <dbReference type="SAM" id="MobiDB-lite"/>
    </source>
</evidence>
<dbReference type="InterPro" id="IPR037181">
    <property type="entry name" value="SUFU_N"/>
</dbReference>
<evidence type="ECO:0000313" key="5">
    <source>
        <dbReference type="Proteomes" id="UP000504629"/>
    </source>
</evidence>
<dbReference type="Pfam" id="PF12470">
    <property type="entry name" value="SUFU_C"/>
    <property type="match status" value="1"/>
</dbReference>
<dbReference type="InterPro" id="IPR007768">
    <property type="entry name" value="Suppressor_of_fused"/>
</dbReference>
<dbReference type="AlphaFoldDB" id="A0A6J2KB66"/>
<dbReference type="InterPro" id="IPR020941">
    <property type="entry name" value="SUFU-like_domain"/>
</dbReference>
<feature type="domain" description="Suppressor of fused-like" evidence="3">
    <location>
        <begin position="87"/>
        <end position="272"/>
    </location>
</feature>
<sequence length="477" mass="50562">MSCPSGPRAPHSSGVPCNSALSFVASAQRVHGPENDACKPQDAKQSEQLVPVAPAGLKALCDACSQLYPDQPNPLQVTTRLKYWLGGQDPLDYISMYRNPGKPEENIPPHWHYISFGLSDLHGDGRVHPPPDRAALSAGAPLPSGCGIELTFRLAADGAEHPPLWPAALLQALARYVFTTGNKLCAGDHISWHRPLDGERSGGRMRHLLVATEPQLRHARTPHGIVTFLQMVGCTSRELRAAQRSSVSEVLKLIAQDPRCGGCWLVTRMERRVSVRAGGGAGGALAQLAGVSCDVRWAAWEDSTGESVAREDAQGLAHLETTVTGHMSTDSFGMSSMGEALAKLSAEDPPGEAVQYLGGVHVVLSPEGAALLPLAVEGRILHGAHFTWRGESAAVTLVAPGVHGCFVSTDAPRAARGSWLQILVNKSLASDILAQRSTLCDAAHSDSEEDAPAPAPAPAPSRTVRWPEHGLAITVRA</sequence>
<dbReference type="GO" id="GO:0005634">
    <property type="term" value="C:nucleus"/>
    <property type="evidence" value="ECO:0007669"/>
    <property type="project" value="UniProtKB-SubCell"/>
</dbReference>
<reference evidence="6" key="1">
    <citation type="submission" date="2025-08" db="UniProtKB">
        <authorList>
            <consortium name="RefSeq"/>
        </authorList>
    </citation>
    <scope>IDENTIFICATION</scope>
    <source>
        <tissue evidence="6">Silk gland</tissue>
    </source>
</reference>
<feature type="domain" description="Suppressor of fused C-terminal" evidence="4">
    <location>
        <begin position="287"/>
        <end position="475"/>
    </location>
</feature>
<comment type="subcellular location">
    <subcellularLocation>
        <location evidence="1">Cytoplasm</location>
    </subcellularLocation>
    <subcellularLocation>
        <location evidence="1">Nucleus</location>
    </subcellularLocation>
</comment>
<accession>A0A6J2KB66</accession>
<dbReference type="CTD" id="41565"/>
<dbReference type="InterPro" id="IPR024314">
    <property type="entry name" value="SUFU_C"/>
</dbReference>
<organism evidence="5 6">
    <name type="scientific">Bombyx mandarina</name>
    <name type="common">Wild silk moth</name>
    <name type="synonym">Wild silkworm</name>
    <dbReference type="NCBI Taxonomy" id="7092"/>
    <lineage>
        <taxon>Eukaryota</taxon>
        <taxon>Metazoa</taxon>
        <taxon>Ecdysozoa</taxon>
        <taxon>Arthropoda</taxon>
        <taxon>Hexapoda</taxon>
        <taxon>Insecta</taxon>
        <taxon>Pterygota</taxon>
        <taxon>Neoptera</taxon>
        <taxon>Endopterygota</taxon>
        <taxon>Lepidoptera</taxon>
        <taxon>Glossata</taxon>
        <taxon>Ditrysia</taxon>
        <taxon>Bombycoidea</taxon>
        <taxon>Bombycidae</taxon>
        <taxon>Bombycinae</taxon>
        <taxon>Bombyx</taxon>
    </lineage>
</organism>
<dbReference type="Gene3D" id="3.30.1360.230">
    <property type="entry name" value="Sufu, C-terminal domain"/>
    <property type="match status" value="1"/>
</dbReference>
<keyword evidence="5" id="KW-1185">Reference proteome</keyword>
<proteinExistence type="inferred from homology"/>
<dbReference type="GO" id="GO:0005737">
    <property type="term" value="C:cytoplasm"/>
    <property type="evidence" value="ECO:0007669"/>
    <property type="project" value="UniProtKB-SubCell"/>
</dbReference>
<dbReference type="PANTHER" id="PTHR10928">
    <property type="entry name" value="SUPPRESSOR OF FUSED"/>
    <property type="match status" value="1"/>
</dbReference>
<feature type="region of interest" description="Disordered" evidence="2">
    <location>
        <begin position="441"/>
        <end position="464"/>
    </location>
</feature>
<dbReference type="OrthoDB" id="10038834at2759"/>
<dbReference type="SUPFAM" id="SSF103359">
    <property type="entry name" value="Suppressor of Fused, N-terminal domain"/>
    <property type="match status" value="1"/>
</dbReference>
<dbReference type="Proteomes" id="UP000504629">
    <property type="component" value="Unplaced"/>
</dbReference>
<evidence type="ECO:0000259" key="3">
    <source>
        <dbReference type="Pfam" id="PF05076"/>
    </source>
</evidence>